<dbReference type="Gene3D" id="3.30.530.20">
    <property type="match status" value="1"/>
</dbReference>
<dbReference type="STRING" id="123822.B0188_07255"/>
<dbReference type="Proteomes" id="UP000190023">
    <property type="component" value="Unassembled WGS sequence"/>
</dbReference>
<evidence type="ECO:0000313" key="4">
    <source>
        <dbReference type="EMBL" id="OOS02803.1"/>
    </source>
</evidence>
<dbReference type="InterPro" id="IPR005031">
    <property type="entry name" value="COQ10_START"/>
</dbReference>
<keyword evidence="2" id="KW-1277">Toxin-antitoxin system</keyword>
<accession>A0A1T0AXX3</accession>
<dbReference type="GO" id="GO:0045333">
    <property type="term" value="P:cellular respiration"/>
    <property type="evidence" value="ECO:0007669"/>
    <property type="project" value="InterPro"/>
</dbReference>
<keyword evidence="4" id="KW-0830">Ubiquinone</keyword>
<dbReference type="InterPro" id="IPR023393">
    <property type="entry name" value="START-like_dom_sf"/>
</dbReference>
<comment type="caution">
    <text evidence="4">The sequence shown here is derived from an EMBL/GenBank/DDBJ whole genome shotgun (WGS) entry which is preliminary data.</text>
</comment>
<dbReference type="GO" id="GO:0048039">
    <property type="term" value="F:ubiquinone binding"/>
    <property type="evidence" value="ECO:0007669"/>
    <property type="project" value="InterPro"/>
</dbReference>
<feature type="domain" description="Coenzyme Q-binding protein COQ10 START" evidence="3">
    <location>
        <begin position="10"/>
        <end position="135"/>
    </location>
</feature>
<dbReference type="CDD" id="cd07813">
    <property type="entry name" value="COQ10p_like"/>
    <property type="match status" value="1"/>
</dbReference>
<dbReference type="PANTHER" id="PTHR12901:SF10">
    <property type="entry name" value="COENZYME Q-BINDING PROTEIN COQ10, MITOCHONDRIAL"/>
    <property type="match status" value="1"/>
</dbReference>
<sequence length="146" mass="16806">MPTVNQRALVPYSASQMYQLVNDYERYPEFVPGCVAGRTLSRQAQELTAELVIAKAGISQRFTTHNQMIENCSIKMQLVEGPFKFLQGEWRFEALDEQSCEIQLQLQFEFSNPLIAMAFGKIFTHLTSKMIDAFKQRAKEVYRGKN</sequence>
<evidence type="ECO:0000313" key="5">
    <source>
        <dbReference type="Proteomes" id="UP000190023"/>
    </source>
</evidence>
<keyword evidence="5" id="KW-1185">Reference proteome</keyword>
<dbReference type="SUPFAM" id="SSF55961">
    <property type="entry name" value="Bet v1-like"/>
    <property type="match status" value="1"/>
</dbReference>
<proteinExistence type="inferred from homology"/>
<dbReference type="OrthoDB" id="9804759at2"/>
<comment type="similarity">
    <text evidence="1">Belongs to the ribosome association toxin RatA family.</text>
</comment>
<organism evidence="4 5">
    <name type="scientific">[Haemophilus] felis</name>
    <dbReference type="NCBI Taxonomy" id="123822"/>
    <lineage>
        <taxon>Bacteria</taxon>
        <taxon>Pseudomonadati</taxon>
        <taxon>Pseudomonadota</taxon>
        <taxon>Gammaproteobacteria</taxon>
        <taxon>Pasteurellales</taxon>
        <taxon>Pasteurellaceae</taxon>
    </lineage>
</organism>
<dbReference type="EMBL" id="MUYB01000029">
    <property type="protein sequence ID" value="OOS02803.1"/>
    <property type="molecule type" value="Genomic_DNA"/>
</dbReference>
<gene>
    <name evidence="4" type="ORF">B0188_07255</name>
</gene>
<dbReference type="AlphaFoldDB" id="A0A1T0AXX3"/>
<protein>
    <submittedName>
        <fullName evidence="4">Ubiquinone-binding protein</fullName>
    </submittedName>
</protein>
<evidence type="ECO:0000256" key="2">
    <source>
        <dbReference type="ARBA" id="ARBA00022649"/>
    </source>
</evidence>
<dbReference type="Pfam" id="PF03364">
    <property type="entry name" value="Polyketide_cyc"/>
    <property type="match status" value="1"/>
</dbReference>
<name>A0A1T0AXX3_9PAST</name>
<evidence type="ECO:0000256" key="1">
    <source>
        <dbReference type="ARBA" id="ARBA00008918"/>
    </source>
</evidence>
<evidence type="ECO:0000259" key="3">
    <source>
        <dbReference type="Pfam" id="PF03364"/>
    </source>
</evidence>
<dbReference type="PANTHER" id="PTHR12901">
    <property type="entry name" value="SPERM PROTEIN HOMOLOG"/>
    <property type="match status" value="1"/>
</dbReference>
<dbReference type="InterPro" id="IPR044996">
    <property type="entry name" value="COQ10-like"/>
</dbReference>
<reference evidence="4 5" key="1">
    <citation type="submission" date="2017-02" db="EMBL/GenBank/DDBJ databases">
        <title>Draft genome sequence of Haemophilus felis CCUG 31170 type strain.</title>
        <authorList>
            <person name="Engstrom-Jakobsson H."/>
            <person name="Salva-Serra F."/>
            <person name="Thorell K."/>
            <person name="Gonzales-Siles L."/>
            <person name="Karlsson R."/>
            <person name="Boulund F."/>
            <person name="Engstrand L."/>
            <person name="Kristiansson E."/>
            <person name="Moore E."/>
        </authorList>
    </citation>
    <scope>NUCLEOTIDE SEQUENCE [LARGE SCALE GENOMIC DNA]</scope>
    <source>
        <strain evidence="4 5">CCUG 31170</strain>
    </source>
</reference>